<keyword evidence="2" id="KW-1185">Reference proteome</keyword>
<evidence type="ECO:0000313" key="1">
    <source>
        <dbReference type="EMBL" id="KAJ9645209.1"/>
    </source>
</evidence>
<reference evidence="1" key="1">
    <citation type="submission" date="2022-10" db="EMBL/GenBank/DDBJ databases">
        <title>Culturing micro-colonial fungi from biological soil crusts in the Mojave desert and describing Neophaeococcomyces mojavensis, and introducing the new genera and species Taxawa tesnikishii.</title>
        <authorList>
            <person name="Kurbessoian T."/>
            <person name="Stajich J.E."/>
        </authorList>
    </citation>
    <scope>NUCLEOTIDE SEQUENCE</scope>
    <source>
        <strain evidence="1">JES_115</strain>
    </source>
</reference>
<gene>
    <name evidence="1" type="primary">oca3</name>
    <name evidence="1" type="ORF">H2199_003215</name>
</gene>
<protein>
    <submittedName>
        <fullName evidence="1">Inositol phosphatase SIW14</fullName>
    </submittedName>
</protein>
<sequence length="358" mass="39627">MAAELINPPPSVPPALALRMSQQAPRILQQSSGPSLPYPLSLLTASEAPETWIGYENLMLACLRTGDDRSARICLEKLTQRFGEDNERVMALRGMYHEAVAEDYKALESIFRGYEEVLKKDPTNMPIRKRRVALLKAMNRPIDATTALVGLLDASPTDAEAWAELADLYLTQNLYAQAIFSLEEVLLITPNAWNIHARMGEILYLSSLATNSNNDGNLMRGLCESMRRFCRSIELCDNYLRGYYGLKLVRPLAHFHSPQQPLSTNTSTNNPLKQTTKHLLSLLSKTSKPAPAAADPQFGDLAPPSLATIERLHELATAKLAEIVRRNAAGESGWDGYDQAEVIAAGELLGRDAQKIER</sequence>
<proteinExistence type="predicted"/>
<dbReference type="EMBL" id="JAPDRP010000008">
    <property type="protein sequence ID" value="KAJ9645209.1"/>
    <property type="molecule type" value="Genomic_DNA"/>
</dbReference>
<evidence type="ECO:0000313" key="2">
    <source>
        <dbReference type="Proteomes" id="UP001172680"/>
    </source>
</evidence>
<name>A0ACC2ZCB2_9PEZI</name>
<accession>A0ACC2ZCB2</accession>
<dbReference type="Proteomes" id="UP001172680">
    <property type="component" value="Unassembled WGS sequence"/>
</dbReference>
<organism evidence="1 2">
    <name type="scientific">Coniosporium tulheliwenetii</name>
    <dbReference type="NCBI Taxonomy" id="3383036"/>
    <lineage>
        <taxon>Eukaryota</taxon>
        <taxon>Fungi</taxon>
        <taxon>Dikarya</taxon>
        <taxon>Ascomycota</taxon>
        <taxon>Pezizomycotina</taxon>
        <taxon>Dothideomycetes</taxon>
        <taxon>Dothideomycetes incertae sedis</taxon>
        <taxon>Coniosporium</taxon>
    </lineage>
</organism>
<comment type="caution">
    <text evidence="1">The sequence shown here is derived from an EMBL/GenBank/DDBJ whole genome shotgun (WGS) entry which is preliminary data.</text>
</comment>